<reference evidence="5" key="1">
    <citation type="submission" date="2023-10" db="EMBL/GenBank/DDBJ databases">
        <authorList>
            <person name="Chen Y."/>
            <person name="Shah S."/>
            <person name="Dougan E. K."/>
            <person name="Thang M."/>
            <person name="Chan C."/>
        </authorList>
    </citation>
    <scope>NUCLEOTIDE SEQUENCE [LARGE SCALE GENOMIC DNA]</scope>
</reference>
<dbReference type="SUPFAM" id="SSF57414">
    <property type="entry name" value="Hairpin loop containing domain-like"/>
    <property type="match status" value="1"/>
</dbReference>
<evidence type="ECO:0000313" key="6">
    <source>
        <dbReference type="Proteomes" id="UP001189429"/>
    </source>
</evidence>
<dbReference type="Pfam" id="PF14295">
    <property type="entry name" value="PAN_4"/>
    <property type="match status" value="3"/>
</dbReference>
<dbReference type="Proteomes" id="UP001189429">
    <property type="component" value="Unassembled WGS sequence"/>
</dbReference>
<evidence type="ECO:0000256" key="2">
    <source>
        <dbReference type="ARBA" id="ARBA00023157"/>
    </source>
</evidence>
<accession>A0ABN9YCL4</accession>
<name>A0ABN9YCL4_9DINO</name>
<feature type="domain" description="Apple" evidence="4">
    <location>
        <begin position="229"/>
        <end position="310"/>
    </location>
</feature>
<feature type="compositionally biased region" description="Low complexity" evidence="3">
    <location>
        <begin position="209"/>
        <end position="225"/>
    </location>
</feature>
<comment type="caution">
    <text evidence="5">The sequence shown here is derived from an EMBL/GenBank/DDBJ whole genome shotgun (WGS) entry which is preliminary data.</text>
</comment>
<keyword evidence="1" id="KW-0677">Repeat</keyword>
<keyword evidence="6" id="KW-1185">Reference proteome</keyword>
<gene>
    <name evidence="5" type="ORF">PCOR1329_LOCUS83273</name>
</gene>
<feature type="region of interest" description="Disordered" evidence="3">
    <location>
        <begin position="202"/>
        <end position="225"/>
    </location>
</feature>
<evidence type="ECO:0000256" key="1">
    <source>
        <dbReference type="ARBA" id="ARBA00022737"/>
    </source>
</evidence>
<organism evidence="5 6">
    <name type="scientific">Prorocentrum cordatum</name>
    <dbReference type="NCBI Taxonomy" id="2364126"/>
    <lineage>
        <taxon>Eukaryota</taxon>
        <taxon>Sar</taxon>
        <taxon>Alveolata</taxon>
        <taxon>Dinophyceae</taxon>
        <taxon>Prorocentrales</taxon>
        <taxon>Prorocentraceae</taxon>
        <taxon>Prorocentrum</taxon>
    </lineage>
</organism>
<evidence type="ECO:0000313" key="5">
    <source>
        <dbReference type="EMBL" id="CAK0908655.1"/>
    </source>
</evidence>
<dbReference type="PROSITE" id="PS50948">
    <property type="entry name" value="PAN"/>
    <property type="match status" value="1"/>
</dbReference>
<dbReference type="InterPro" id="IPR000177">
    <property type="entry name" value="Apple"/>
</dbReference>
<feature type="region of interest" description="Disordered" evidence="3">
    <location>
        <begin position="419"/>
        <end position="453"/>
    </location>
</feature>
<evidence type="ECO:0000256" key="3">
    <source>
        <dbReference type="SAM" id="MobiDB-lite"/>
    </source>
</evidence>
<proteinExistence type="predicted"/>
<sequence>MRAPAPPRPGAAACGYLPVASCAPEDGPGVVRPSPAASGGDDASHPSAACCRPRARAFAAALLATLAAAAALVGRSCVRPAGVRAGAAGAGRLAAAPLLQWKQQVGCAAPEDNVEYLTPLGDGELYHVEHVMSPEDCRARCEAEPRCAMWTWGKTRDVAVAGTSDVCFLKELAELAALWKQTNDLAVSGLACRAPAGHHEGGAGDVLEPAARGAGTDPPAPADAAGAACQEVSDGVELRTSRSVDQVGRVADAAACRQLCEEDRECSLWTWGKAGSVDGLSSVCFLWALEAGEEPEQHLNPDAVSGARPSAITTTKPCDPSEDNVYYRTRGNLSVVGFVQSAHACGALCSAAPACGAWTWGKARARGGLSDVCFLKRLAAGEWPQKLAQDGVVSGYACRPDGGSAALGAADLAALGGPAEAPRAGAPAGQAPAAPPAAVAAEEAPGRSGAAAASSPAASRAAVPSGAAAPSGAASAGSRAVAPGGVAAASAHGGRAAGAAVGEGASGSGASGPAAAVSAQAGGVQSPLYCFQLMRPAGYEPGLVAYQFEKHASIFACDLWTLFSSRAMEVSPGLRTLPIKSDLRCETGGESGKFLNTDIFMAVWAEVISAGEFERASWTVKVDTRDCVFLPARLLPKLHGLEDGPRGAYLNNGALGMHGPLEVFSQNAVLTWAGGAERCTRRFQQLCGGPCAWGEETGSSTSACGRSSG</sequence>
<keyword evidence="2" id="KW-1015">Disulfide bond</keyword>
<protein>
    <recommendedName>
        <fullName evidence="4">Apple domain-containing protein</fullName>
    </recommendedName>
</protein>
<evidence type="ECO:0000259" key="4">
    <source>
        <dbReference type="PROSITE" id="PS50948"/>
    </source>
</evidence>
<dbReference type="InterPro" id="IPR003609">
    <property type="entry name" value="Pan_app"/>
</dbReference>
<dbReference type="SMART" id="SM00223">
    <property type="entry name" value="APPLE"/>
    <property type="match status" value="2"/>
</dbReference>
<dbReference type="Gene3D" id="3.50.4.10">
    <property type="entry name" value="Hepatocyte Growth Factor"/>
    <property type="match status" value="3"/>
</dbReference>
<dbReference type="EMBL" id="CAUYUJ010022058">
    <property type="protein sequence ID" value="CAK0908655.1"/>
    <property type="molecule type" value="Genomic_DNA"/>
</dbReference>